<accession>A0A0L0T6Y9</accession>
<feature type="region of interest" description="Disordered" evidence="1">
    <location>
        <begin position="613"/>
        <end position="635"/>
    </location>
</feature>
<dbReference type="STRING" id="578462.A0A0L0T6Y9"/>
<dbReference type="Proteomes" id="UP000054350">
    <property type="component" value="Unassembled WGS sequence"/>
</dbReference>
<gene>
    <name evidence="2" type="ORF">AMAG_14619</name>
</gene>
<feature type="compositionally biased region" description="Low complexity" evidence="1">
    <location>
        <begin position="615"/>
        <end position="628"/>
    </location>
</feature>
<dbReference type="EMBL" id="GG745366">
    <property type="protein sequence ID" value="KNE70495.1"/>
    <property type="molecule type" value="Genomic_DNA"/>
</dbReference>
<feature type="region of interest" description="Disordered" evidence="1">
    <location>
        <begin position="271"/>
        <end position="301"/>
    </location>
</feature>
<name>A0A0L0T6Y9_ALLM3</name>
<dbReference type="InterPro" id="IPR032710">
    <property type="entry name" value="NTF2-like_dom_sf"/>
</dbReference>
<dbReference type="SUPFAM" id="SSF54427">
    <property type="entry name" value="NTF2-like"/>
    <property type="match status" value="1"/>
</dbReference>
<reference evidence="3" key="2">
    <citation type="submission" date="2009-11" db="EMBL/GenBank/DDBJ databases">
        <title>The Genome Sequence of Allomyces macrogynus strain ATCC 38327.</title>
        <authorList>
            <consortium name="The Broad Institute Genome Sequencing Platform"/>
            <person name="Russ C."/>
            <person name="Cuomo C."/>
            <person name="Shea T."/>
            <person name="Young S.K."/>
            <person name="Zeng Q."/>
            <person name="Koehrsen M."/>
            <person name="Haas B."/>
            <person name="Borodovsky M."/>
            <person name="Guigo R."/>
            <person name="Alvarado L."/>
            <person name="Berlin A."/>
            <person name="Borenstein D."/>
            <person name="Chen Z."/>
            <person name="Engels R."/>
            <person name="Freedman E."/>
            <person name="Gellesch M."/>
            <person name="Goldberg J."/>
            <person name="Griggs A."/>
            <person name="Gujja S."/>
            <person name="Heiman D."/>
            <person name="Hepburn T."/>
            <person name="Howarth C."/>
            <person name="Jen D."/>
            <person name="Larson L."/>
            <person name="Lewis B."/>
            <person name="Mehta T."/>
            <person name="Park D."/>
            <person name="Pearson M."/>
            <person name="Roberts A."/>
            <person name="Saif S."/>
            <person name="Shenoy N."/>
            <person name="Sisk P."/>
            <person name="Stolte C."/>
            <person name="Sykes S."/>
            <person name="Walk T."/>
            <person name="White J."/>
            <person name="Yandava C."/>
            <person name="Burger G."/>
            <person name="Gray M.W."/>
            <person name="Holland P.W.H."/>
            <person name="King N."/>
            <person name="Lang F.B.F."/>
            <person name="Roger A.J."/>
            <person name="Ruiz-Trillo I."/>
            <person name="Lander E."/>
            <person name="Nusbaum C."/>
        </authorList>
    </citation>
    <scope>NUCLEOTIDE SEQUENCE [LARGE SCALE GENOMIC DNA]</scope>
    <source>
        <strain evidence="3">ATCC 38327</strain>
    </source>
</reference>
<evidence type="ECO:0000313" key="3">
    <source>
        <dbReference type="Proteomes" id="UP000054350"/>
    </source>
</evidence>
<dbReference type="OrthoDB" id="5440at2759"/>
<protein>
    <recommendedName>
        <fullName evidence="4">NTF2 domain-containing protein</fullName>
    </recommendedName>
</protein>
<feature type="compositionally biased region" description="Polar residues" evidence="1">
    <location>
        <begin position="443"/>
        <end position="452"/>
    </location>
</feature>
<dbReference type="AlphaFoldDB" id="A0A0L0T6Y9"/>
<proteinExistence type="predicted"/>
<evidence type="ECO:0000256" key="1">
    <source>
        <dbReference type="SAM" id="MobiDB-lite"/>
    </source>
</evidence>
<evidence type="ECO:0000313" key="2">
    <source>
        <dbReference type="EMBL" id="KNE70495.1"/>
    </source>
</evidence>
<organism evidence="2 3">
    <name type="scientific">Allomyces macrogynus (strain ATCC 38327)</name>
    <name type="common">Allomyces javanicus var. macrogynus</name>
    <dbReference type="NCBI Taxonomy" id="578462"/>
    <lineage>
        <taxon>Eukaryota</taxon>
        <taxon>Fungi</taxon>
        <taxon>Fungi incertae sedis</taxon>
        <taxon>Blastocladiomycota</taxon>
        <taxon>Blastocladiomycetes</taxon>
        <taxon>Blastocladiales</taxon>
        <taxon>Blastocladiaceae</taxon>
        <taxon>Allomyces</taxon>
    </lineage>
</organism>
<dbReference type="VEuPathDB" id="FungiDB:AMAG_14619"/>
<keyword evidence="3" id="KW-1185">Reference proteome</keyword>
<feature type="region of interest" description="Disordered" evidence="1">
    <location>
        <begin position="443"/>
        <end position="518"/>
    </location>
</feature>
<evidence type="ECO:0008006" key="4">
    <source>
        <dbReference type="Google" id="ProtNLM"/>
    </source>
</evidence>
<feature type="region of interest" description="Disordered" evidence="1">
    <location>
        <begin position="547"/>
        <end position="586"/>
    </location>
</feature>
<reference evidence="2 3" key="1">
    <citation type="submission" date="2009-11" db="EMBL/GenBank/DDBJ databases">
        <title>Annotation of Allomyces macrogynus ATCC 38327.</title>
        <authorList>
            <consortium name="The Broad Institute Genome Sequencing Platform"/>
            <person name="Russ C."/>
            <person name="Cuomo C."/>
            <person name="Burger G."/>
            <person name="Gray M.W."/>
            <person name="Holland P.W.H."/>
            <person name="King N."/>
            <person name="Lang F.B.F."/>
            <person name="Roger A.J."/>
            <person name="Ruiz-Trillo I."/>
            <person name="Young S.K."/>
            <person name="Zeng Q."/>
            <person name="Gargeya S."/>
            <person name="Fitzgerald M."/>
            <person name="Haas B."/>
            <person name="Abouelleil A."/>
            <person name="Alvarado L."/>
            <person name="Arachchi H.M."/>
            <person name="Berlin A."/>
            <person name="Chapman S.B."/>
            <person name="Gearin G."/>
            <person name="Goldberg J."/>
            <person name="Griggs A."/>
            <person name="Gujja S."/>
            <person name="Hansen M."/>
            <person name="Heiman D."/>
            <person name="Howarth C."/>
            <person name="Larimer J."/>
            <person name="Lui A."/>
            <person name="MacDonald P.J.P."/>
            <person name="McCowen C."/>
            <person name="Montmayeur A."/>
            <person name="Murphy C."/>
            <person name="Neiman D."/>
            <person name="Pearson M."/>
            <person name="Priest M."/>
            <person name="Roberts A."/>
            <person name="Saif S."/>
            <person name="Shea T."/>
            <person name="Sisk P."/>
            <person name="Stolte C."/>
            <person name="Sykes S."/>
            <person name="Wortman J."/>
            <person name="Nusbaum C."/>
            <person name="Birren B."/>
        </authorList>
    </citation>
    <scope>NUCLEOTIDE SEQUENCE [LARGE SCALE GENOMIC DNA]</scope>
    <source>
        <strain evidence="2 3">ATCC 38327</strain>
    </source>
</reference>
<sequence>MSYLPSSIPALWRAHAQNPQAWEQYDQQFSYYMAPTYFGAHGLDAYRQFYRKYLWSCQTSGLWTTTKVLQTHYTSDSVVEEAVHELTLEEGREDQMQWLVPGVKLLNPGAIKRASVVVVTVATFNARTGKLTAKRVYWDQASVLKQLGLVQAAGSPGVWGFHSDYILPAVGRNADYSAFQQAASDQDHPELVPNFLALRLEDTQSMSKGSSSNDSFSSVLSGTAPVPATRPAVKLIQTAAEANKASHVFADAALPQNAFNKLAINPKKFESHVPLGTDRPASPTRAGVGASKSPTKSLYDPVTGDAPIPVVHDPQRHRTNIDFAGPKAEAETDDLQYRPARTVIATHLETTIDKQRAEDELGVPTTAKRPNPHLIAHLKDFSGESAADDDQVYLQAVAGSGQLPPHLVPSYNEEERPMRKIHHPHFESHIGEADAEVANVTKKPNPQLQTTIGRADAEVSDRPTSPAKAMRKDQATTMNRPMSPSAAKPKPDLKSTVFGGDQPASSSPPASPTRGMNMHKDRLKSTLKFGGEEPEPGEYKAVVVPPKEHPRHHLRSSVFDADPPRPSSPIKRPFANQGITNSGIKFGDDGGEIGMLPVVPKWVAMQEDQLGGAGLRRLPSSSKRSPGGHTSIQLG</sequence>
<dbReference type="Gene3D" id="3.10.450.50">
    <property type="match status" value="1"/>
</dbReference>